<dbReference type="InterPro" id="IPR043472">
    <property type="entry name" value="Macro_dom-like"/>
</dbReference>
<dbReference type="Proteomes" id="UP000626109">
    <property type="component" value="Unassembled WGS sequence"/>
</dbReference>
<keyword evidence="2" id="KW-0732">Signal</keyword>
<dbReference type="AlphaFoldDB" id="A0A813IYD0"/>
<reference evidence="4" key="1">
    <citation type="submission" date="2021-02" db="EMBL/GenBank/DDBJ databases">
        <authorList>
            <person name="Dougan E. K."/>
            <person name="Rhodes N."/>
            <person name="Thang M."/>
            <person name="Chan C."/>
        </authorList>
    </citation>
    <scope>NUCLEOTIDE SEQUENCE</scope>
</reference>
<evidence type="ECO:0000313" key="5">
    <source>
        <dbReference type="Proteomes" id="UP000626109"/>
    </source>
</evidence>
<dbReference type="SUPFAM" id="SSF52949">
    <property type="entry name" value="Macro domain-like"/>
    <property type="match status" value="1"/>
</dbReference>
<evidence type="ECO:0000259" key="3">
    <source>
        <dbReference type="Pfam" id="PF10021"/>
    </source>
</evidence>
<comment type="caution">
    <text evidence="4">The sequence shown here is derived from an EMBL/GenBank/DDBJ whole genome shotgun (WGS) entry which is preliminary data.</text>
</comment>
<evidence type="ECO:0000313" key="4">
    <source>
        <dbReference type="EMBL" id="CAE8666012.1"/>
    </source>
</evidence>
<evidence type="ECO:0000256" key="2">
    <source>
        <dbReference type="SAM" id="SignalP"/>
    </source>
</evidence>
<protein>
    <recommendedName>
        <fullName evidence="3">Microbial-type PARG catalytic domain-containing protein</fullName>
    </recommendedName>
</protein>
<organism evidence="4 5">
    <name type="scientific">Polarella glacialis</name>
    <name type="common">Dinoflagellate</name>
    <dbReference type="NCBI Taxonomy" id="89957"/>
    <lineage>
        <taxon>Eukaryota</taxon>
        <taxon>Sar</taxon>
        <taxon>Alveolata</taxon>
        <taxon>Dinophyceae</taxon>
        <taxon>Suessiales</taxon>
        <taxon>Suessiaceae</taxon>
        <taxon>Polarella</taxon>
    </lineage>
</organism>
<proteinExistence type="predicted"/>
<sequence>MAAVHLAAVEAAVAVLPLLPVSAAALDCLDRLEAACAVARVRFATESGGKPPARKRRLSCRSSDRKPDGEGDDEGGGGLVPLCSTEWKGKRWCDANAAEALRLTCLYRGPHTAPSARFESPAAAIQLEPGAAGSGSTRIEVTGEDSLLAAWRLVSDSSAAGGGRPVVLNMAHASWRGGGFLHGTAGQEEEICRRSSVFCELMEAEYPLPAEGVLVTPEVTVLRGEGPAYAELDEPFSIAVVTAAAPMCPDVSTEEGARAYEELMARKVEGLLKACAASGYRRLVLSAWGCGAFRNPPEVVARLFREALSRPPLDKAFQHVVFAILDRWGSEQNKLVFEREFQAGQLTS</sequence>
<feature type="region of interest" description="Disordered" evidence="1">
    <location>
        <begin position="47"/>
        <end position="79"/>
    </location>
</feature>
<accession>A0A813IYD0</accession>
<feature type="signal peptide" evidence="2">
    <location>
        <begin position="1"/>
        <end position="25"/>
    </location>
</feature>
<name>A0A813IYD0_POLGL</name>
<evidence type="ECO:0000256" key="1">
    <source>
        <dbReference type="SAM" id="MobiDB-lite"/>
    </source>
</evidence>
<dbReference type="InterPro" id="IPR012664">
    <property type="entry name" value="CHP02452"/>
</dbReference>
<dbReference type="Pfam" id="PF10021">
    <property type="entry name" value="PARG_cat_microb"/>
    <property type="match status" value="1"/>
</dbReference>
<dbReference type="InterPro" id="IPR019261">
    <property type="entry name" value="PARG_cat_microbial"/>
</dbReference>
<feature type="chain" id="PRO_5032769248" description="Microbial-type PARG catalytic domain-containing protein" evidence="2">
    <location>
        <begin position="26"/>
        <end position="348"/>
    </location>
</feature>
<dbReference type="NCBIfam" id="TIGR02452">
    <property type="entry name" value="TIGR02452 family protein"/>
    <property type="match status" value="1"/>
</dbReference>
<feature type="domain" description="Microbial-type PARG catalytic" evidence="3">
    <location>
        <begin position="126"/>
        <end position="205"/>
    </location>
</feature>
<dbReference type="Gene3D" id="3.40.220.10">
    <property type="entry name" value="Leucine Aminopeptidase, subunit E, domain 1"/>
    <property type="match status" value="1"/>
</dbReference>
<dbReference type="PANTHER" id="PTHR35596">
    <property type="entry name" value="DUF2263 DOMAIN-CONTAINING PROTEIN"/>
    <property type="match status" value="1"/>
</dbReference>
<dbReference type="EMBL" id="CAJNNW010020280">
    <property type="protein sequence ID" value="CAE8666012.1"/>
    <property type="molecule type" value="Genomic_DNA"/>
</dbReference>
<gene>
    <name evidence="4" type="ORF">PGLA2088_LOCUS16120</name>
</gene>
<dbReference type="PANTHER" id="PTHR35596:SF1">
    <property type="entry name" value="MICROBIAL-TYPE PARG CATALYTIC DOMAIN-CONTAINING PROTEIN"/>
    <property type="match status" value="1"/>
</dbReference>